<accession>A0ABM7CZ06</accession>
<dbReference type="InterPro" id="IPR011249">
    <property type="entry name" value="Metalloenz_LuxS/M16"/>
</dbReference>
<feature type="compositionally biased region" description="Polar residues" evidence="2">
    <location>
        <begin position="258"/>
        <end position="277"/>
    </location>
</feature>
<evidence type="ECO:0000259" key="5">
    <source>
        <dbReference type="Pfam" id="PF05193"/>
    </source>
</evidence>
<proteinExistence type="inferred from homology"/>
<feature type="domain" description="Peptidase M16 N-terminal" evidence="4">
    <location>
        <begin position="75"/>
        <end position="205"/>
    </location>
</feature>
<dbReference type="PANTHER" id="PTHR11851:SF49">
    <property type="entry name" value="MITOCHONDRIAL-PROCESSING PEPTIDASE SUBUNIT ALPHA"/>
    <property type="match status" value="1"/>
</dbReference>
<dbReference type="Proteomes" id="UP000278437">
    <property type="component" value="Chromosome"/>
</dbReference>
<evidence type="ECO:0000256" key="3">
    <source>
        <dbReference type="SAM" id="SignalP"/>
    </source>
</evidence>
<name>A0ABM7CZ06_9GAMM</name>
<evidence type="ECO:0000313" key="7">
    <source>
        <dbReference type="Proteomes" id="UP000278437"/>
    </source>
</evidence>
<keyword evidence="7" id="KW-1185">Reference proteome</keyword>
<feature type="signal peptide" evidence="3">
    <location>
        <begin position="1"/>
        <end position="32"/>
    </location>
</feature>
<dbReference type="Pfam" id="PF05193">
    <property type="entry name" value="Peptidase_M16_C"/>
    <property type="match status" value="1"/>
</dbReference>
<dbReference type="RefSeq" id="WP_237158706.1">
    <property type="nucleotide sequence ID" value="NZ_CP020373.1"/>
</dbReference>
<dbReference type="SUPFAM" id="SSF63411">
    <property type="entry name" value="LuxS/MPP-like metallohydrolase"/>
    <property type="match status" value="2"/>
</dbReference>
<evidence type="ECO:0000256" key="1">
    <source>
        <dbReference type="ARBA" id="ARBA00007261"/>
    </source>
</evidence>
<dbReference type="Pfam" id="PF00675">
    <property type="entry name" value="Peptidase_M16"/>
    <property type="match status" value="1"/>
</dbReference>
<reference evidence="7" key="1">
    <citation type="submission" date="2017-03" db="EMBL/GenBank/DDBJ databases">
        <title>Full genome sequence of a non-lethal Shewanella isolate that potentiates virulence of Vibio parahaemolyticus causing acute hepatopancreatic necrosis disease (AHPND) in shrimp.</title>
        <authorList>
            <person name="Prachumwat A."/>
            <person name="Sritunyalucksana K."/>
        </authorList>
    </citation>
    <scope>NUCLEOTIDE SEQUENCE [LARGE SCALE GENOMIC DNA]</scope>
    <source>
        <strain evidence="7">TH2012</strain>
    </source>
</reference>
<evidence type="ECO:0000259" key="4">
    <source>
        <dbReference type="Pfam" id="PF00675"/>
    </source>
</evidence>
<feature type="region of interest" description="Disordered" evidence="2">
    <location>
        <begin position="258"/>
        <end position="289"/>
    </location>
</feature>
<protein>
    <submittedName>
        <fullName evidence="6">Insulinase (Peptidase family M16)</fullName>
    </submittedName>
</protein>
<feature type="domain" description="Peptidase M16 C-terminal" evidence="5">
    <location>
        <begin position="214"/>
        <end position="335"/>
    </location>
</feature>
<sequence>MNLLGRLRPLLPTSLPAMPLAMLLAVPVAAHAGECRLDDSHLRQLDQAISYSQLENGMGLYLLPREGKQSIAMASRFAVGSRHELVGQTGWAHLFEHLLFKGSALAPGDDYSKLMNAMGASFNASTSFDDTRYYSRIPAEGLSFSLALERDRFSRPELSEQAVLNQQKTVLAEMAQTIDNQPYFRAAMEYLLTQAADTPYRHAIIGTKADIQAATPEHLQAFHRRHYRPAAMTLALTGKLPDNTGALVQQYFGDWSNQIDSDTGDNASPNVSNNATASEPPLWRPRPASHGEVVDERAPWPGLLLAWHTVGRSHPDAAAIRLLELQLFQRIASSLERAGIKGDQTMFSQSLPLDMDLHGMTNLVLVPRARVSLDTLAKGVGQLLQAAADKPLSESELCGLKSLWLTQYQQRLERDELLAQQLAATPAADNPSPLQAPWRAIESVTAADLQRVAEQYFNGHTVRLDLLPAWHTRFGKGLLEWLPDGWADGLEELAL</sequence>
<dbReference type="EMBL" id="CP020373">
    <property type="protein sequence ID" value="AZQ09401.1"/>
    <property type="molecule type" value="Genomic_DNA"/>
</dbReference>
<organism evidence="6 7">
    <name type="scientific">Shewanella khirikhana</name>
    <dbReference type="NCBI Taxonomy" id="1965282"/>
    <lineage>
        <taxon>Bacteria</taxon>
        <taxon>Pseudomonadati</taxon>
        <taxon>Pseudomonadota</taxon>
        <taxon>Gammaproteobacteria</taxon>
        <taxon>Alteromonadales</taxon>
        <taxon>Shewanellaceae</taxon>
        <taxon>Shewanella</taxon>
    </lineage>
</organism>
<gene>
    <name evidence="6" type="ORF">STH12_00249</name>
</gene>
<dbReference type="PANTHER" id="PTHR11851">
    <property type="entry name" value="METALLOPROTEASE"/>
    <property type="match status" value="1"/>
</dbReference>
<feature type="chain" id="PRO_5045278735" evidence="3">
    <location>
        <begin position="33"/>
        <end position="495"/>
    </location>
</feature>
<dbReference type="InterPro" id="IPR050361">
    <property type="entry name" value="MPP/UQCRC_Complex"/>
</dbReference>
<keyword evidence="3" id="KW-0732">Signal</keyword>
<dbReference type="InterPro" id="IPR007863">
    <property type="entry name" value="Peptidase_M16_C"/>
</dbReference>
<comment type="similarity">
    <text evidence="1">Belongs to the peptidase M16 family.</text>
</comment>
<evidence type="ECO:0000256" key="2">
    <source>
        <dbReference type="SAM" id="MobiDB-lite"/>
    </source>
</evidence>
<dbReference type="InterPro" id="IPR011765">
    <property type="entry name" value="Pept_M16_N"/>
</dbReference>
<dbReference type="Gene3D" id="3.30.830.10">
    <property type="entry name" value="Metalloenzyme, LuxS/M16 peptidase-like"/>
    <property type="match status" value="2"/>
</dbReference>
<evidence type="ECO:0000313" key="6">
    <source>
        <dbReference type="EMBL" id="AZQ09401.1"/>
    </source>
</evidence>